<proteinExistence type="predicted"/>
<dbReference type="Proteomes" id="UP001451606">
    <property type="component" value="Chromosome"/>
</dbReference>
<dbReference type="GeneID" id="95967824"/>
<gene>
    <name evidence="1" type="ORF">OXIME_001087</name>
</gene>
<dbReference type="KEGG" id="omr:OXIME_001087"/>
<organism evidence="1 2">
    <name type="scientific">Oxyplasma meridianum</name>
    <dbReference type="NCBI Taxonomy" id="3073602"/>
    <lineage>
        <taxon>Archaea</taxon>
        <taxon>Methanobacteriati</taxon>
        <taxon>Thermoplasmatota</taxon>
        <taxon>Thermoplasmata</taxon>
        <taxon>Thermoplasmatales</taxon>
        <taxon>Thermoplasmataceae</taxon>
        <taxon>Oxyplasma</taxon>
    </lineage>
</organism>
<dbReference type="EMBL" id="CP133772">
    <property type="protein sequence ID" value="WYY00511.1"/>
    <property type="molecule type" value="Genomic_DNA"/>
</dbReference>
<dbReference type="RefSeq" id="WP_393970847.1">
    <property type="nucleotide sequence ID" value="NZ_CP133772.1"/>
</dbReference>
<keyword evidence="2" id="KW-1185">Reference proteome</keyword>
<accession>A0AAX4NGA0</accession>
<dbReference type="AlphaFoldDB" id="A0AAX4NGA0"/>
<evidence type="ECO:0000313" key="2">
    <source>
        <dbReference type="Proteomes" id="UP001451606"/>
    </source>
</evidence>
<name>A0AAX4NGA0_9ARCH</name>
<reference evidence="1 2" key="1">
    <citation type="submission" date="2023-09" db="EMBL/GenBank/DDBJ databases">
        <authorList>
            <person name="Golyshina O.V."/>
            <person name="Lunev E.A."/>
            <person name="Bargiela R."/>
            <person name="Gaines M.C."/>
            <person name="Daum B."/>
            <person name="Bale N.J."/>
            <person name="Koenen M."/>
            <person name="Sinninghe Damst J.S."/>
            <person name="Yakimov M."/>
            <person name="Golyshin P.N."/>
        </authorList>
    </citation>
    <scope>NUCLEOTIDE SEQUENCE [LARGE SCALE GENOMIC DNA]</scope>
    <source>
        <strain evidence="1 2">M1</strain>
    </source>
</reference>
<sequence length="65" mass="7943">MDKNEKDILYLAKFLKYMGIDKNMLKKRIENRIKAQKFVYFGEKYGLPLSYDFDIINYSNNYLYL</sequence>
<protein>
    <submittedName>
        <fullName evidence="1">Uncharacterized protein</fullName>
    </submittedName>
</protein>
<evidence type="ECO:0000313" key="1">
    <source>
        <dbReference type="EMBL" id="WYY00511.1"/>
    </source>
</evidence>